<gene>
    <name evidence="4" type="ORF">ISP15_07595</name>
</gene>
<comment type="caution">
    <text evidence="4">The sequence shown here is derived from an EMBL/GenBank/DDBJ whole genome shotgun (WGS) entry which is preliminary data.</text>
</comment>
<feature type="transmembrane region" description="Helical" evidence="2">
    <location>
        <begin position="80"/>
        <end position="99"/>
    </location>
</feature>
<dbReference type="EMBL" id="JADIKJ010000007">
    <property type="protein sequence ID" value="MFK2900196.1"/>
    <property type="molecule type" value="Genomic_DNA"/>
</dbReference>
<keyword evidence="2" id="KW-1133">Transmembrane helix</keyword>
<evidence type="ECO:0000259" key="3">
    <source>
        <dbReference type="Pfam" id="PF14237"/>
    </source>
</evidence>
<feature type="compositionally biased region" description="Acidic residues" evidence="1">
    <location>
        <begin position="1"/>
        <end position="13"/>
    </location>
</feature>
<organism evidence="4 5">
    <name type="scientific">Dyella jejuensis</name>
    <dbReference type="NCBI Taxonomy" id="1432009"/>
    <lineage>
        <taxon>Bacteria</taxon>
        <taxon>Pseudomonadati</taxon>
        <taxon>Pseudomonadota</taxon>
        <taxon>Gammaproteobacteria</taxon>
        <taxon>Lysobacterales</taxon>
        <taxon>Rhodanobacteraceae</taxon>
        <taxon>Dyella</taxon>
    </lineage>
</organism>
<evidence type="ECO:0000256" key="1">
    <source>
        <dbReference type="SAM" id="MobiDB-lite"/>
    </source>
</evidence>
<evidence type="ECO:0000313" key="5">
    <source>
        <dbReference type="Proteomes" id="UP001620461"/>
    </source>
</evidence>
<name>A0ABW8JGH8_9GAMM</name>
<evidence type="ECO:0000256" key="2">
    <source>
        <dbReference type="SAM" id="Phobius"/>
    </source>
</evidence>
<proteinExistence type="predicted"/>
<protein>
    <submittedName>
        <fullName evidence="4">DUF4339 domain-containing protein</fullName>
    </submittedName>
</protein>
<dbReference type="Pfam" id="PF14237">
    <property type="entry name" value="GYF_2"/>
    <property type="match status" value="1"/>
</dbReference>
<reference evidence="4 5" key="1">
    <citation type="submission" date="2020-10" db="EMBL/GenBank/DDBJ databases">
        <title>Phylogeny of dyella-like bacteria.</title>
        <authorList>
            <person name="Fu J."/>
        </authorList>
    </citation>
    <scope>NUCLEOTIDE SEQUENCE [LARGE SCALE GENOMIC DNA]</scope>
    <source>
        <strain evidence="4 5">JP1</strain>
    </source>
</reference>
<keyword evidence="2" id="KW-0472">Membrane</keyword>
<keyword evidence="5" id="KW-1185">Reference proteome</keyword>
<feature type="domain" description="GYF" evidence="3">
    <location>
        <begin position="11"/>
        <end position="56"/>
    </location>
</feature>
<evidence type="ECO:0000313" key="4">
    <source>
        <dbReference type="EMBL" id="MFK2900196.1"/>
    </source>
</evidence>
<feature type="transmembrane region" description="Helical" evidence="2">
    <location>
        <begin position="167"/>
        <end position="184"/>
    </location>
</feature>
<dbReference type="InterPro" id="IPR025640">
    <property type="entry name" value="GYF_2"/>
</dbReference>
<keyword evidence="2" id="KW-0812">Transmembrane</keyword>
<accession>A0ABW8JGH8</accession>
<sequence length="185" mass="21159">MDTEQTSDGDWFYEEGGQRKGPVSESQMIELIRFGRITYGTLVWKKGFPEWLKLENTALNTHLHSAVPPPIAGRHINNTLIWVLAFAPILGMLLENIIAHTLNDGGMADAAFHANSYWFVTLALNIGLSYLDEHRLKRAGWDTSRFSGWTWLVPVYLFQRAKNLNQGKAYFITWIVCFVLDLMIQ</sequence>
<dbReference type="Proteomes" id="UP001620461">
    <property type="component" value="Unassembled WGS sequence"/>
</dbReference>
<feature type="transmembrane region" description="Helical" evidence="2">
    <location>
        <begin position="111"/>
        <end position="131"/>
    </location>
</feature>
<feature type="region of interest" description="Disordered" evidence="1">
    <location>
        <begin position="1"/>
        <end position="20"/>
    </location>
</feature>